<dbReference type="EMBL" id="FNZH01000004">
    <property type="protein sequence ID" value="SEJ47704.1"/>
    <property type="molecule type" value="Genomic_DNA"/>
</dbReference>
<keyword evidence="1" id="KW-0812">Transmembrane</keyword>
<reference evidence="3" key="1">
    <citation type="submission" date="2016-10" db="EMBL/GenBank/DDBJ databases">
        <authorList>
            <person name="Varghese N."/>
            <person name="Submissions S."/>
        </authorList>
    </citation>
    <scope>NUCLEOTIDE SEQUENCE [LARGE SCALE GENOMIC DNA]</scope>
    <source>
        <strain evidence="3">IBRC-M 10761</strain>
    </source>
</reference>
<proteinExistence type="predicted"/>
<evidence type="ECO:0000313" key="2">
    <source>
        <dbReference type="EMBL" id="SEJ47704.1"/>
    </source>
</evidence>
<evidence type="ECO:0000313" key="3">
    <source>
        <dbReference type="Proteomes" id="UP000199403"/>
    </source>
</evidence>
<name>A0A1H6Z6U2_9BACT</name>
<protein>
    <submittedName>
        <fullName evidence="2">Uncharacterized protein</fullName>
    </submittedName>
</protein>
<keyword evidence="3" id="KW-1185">Reference proteome</keyword>
<evidence type="ECO:0000256" key="1">
    <source>
        <dbReference type="SAM" id="Phobius"/>
    </source>
</evidence>
<dbReference type="STRING" id="1416801.SAMN05192553_104175"/>
<dbReference type="Proteomes" id="UP000199403">
    <property type="component" value="Unassembled WGS sequence"/>
</dbReference>
<dbReference type="RefSeq" id="WP_092175352.1">
    <property type="nucleotide sequence ID" value="NZ_FNZH01000004.1"/>
</dbReference>
<gene>
    <name evidence="2" type="ORF">SAMN05192553_104175</name>
</gene>
<accession>A0A1H6Z6U2</accession>
<keyword evidence="1" id="KW-0472">Membrane</keyword>
<dbReference type="AlphaFoldDB" id="A0A1H6Z6U2"/>
<dbReference type="OrthoDB" id="980645at2"/>
<sequence length="129" mass="14219">MAKRIVSYGVPFLLAGLVLVQSVSLSLIQLDFMWNRETIAALFCINLDKPEMNCAGSCELGRRLEKAADTEQPHDLRLVESISSVFVLATAYVFPARFGFKMPDQRPAAYTVSGSGQVFPAGIFHPPRL</sequence>
<keyword evidence="1" id="KW-1133">Transmembrane helix</keyword>
<feature type="transmembrane region" description="Helical" evidence="1">
    <location>
        <begin position="81"/>
        <end position="100"/>
    </location>
</feature>
<organism evidence="2 3">
    <name type="scientific">Cyclobacterium xiamenense</name>
    <dbReference type="NCBI Taxonomy" id="1297121"/>
    <lineage>
        <taxon>Bacteria</taxon>
        <taxon>Pseudomonadati</taxon>
        <taxon>Bacteroidota</taxon>
        <taxon>Cytophagia</taxon>
        <taxon>Cytophagales</taxon>
        <taxon>Cyclobacteriaceae</taxon>
        <taxon>Cyclobacterium</taxon>
    </lineage>
</organism>